<proteinExistence type="predicted"/>
<evidence type="ECO:0000313" key="2">
    <source>
        <dbReference type="EMBL" id="KAH9832532.1"/>
    </source>
</evidence>
<sequence length="625" mass="69891">MEHRAPRSGQFHHYLPRFVVRRWLQDVKKVAITMIAYRPNGGRNKGRQRPREYKQELINSYNIQSDELHMGTTDLGKIFGIIDMYKDDANPSDVYRIEKAFSKLESDAARIFCILEAAEKRGRSSVELVRSDINTLRKFLFLIHYRNGRHARQFIEDHFDPMTRKMVEQYMVRFGLADSRAVWLHNLSLLLEDEHWEAAKDERLLWSTRLDYKSEAFDMQLGLYRAPPDTEFVLTENGLGLAEGTTTPESVIINMMSPGAPSSSYFPLTYTYPITPKLVVILRSTLMTYEAAMIRQGIPAEEARRQLYSGFGFTHTSFFHDIPRTSPKTIYIPPLSPNSCDWFKDRNEMTAEDRKKKKDFRERGLLDGKPLHSRLKDRFDFTIDNLTVDQAQRVNTLLLTHCRETISFCTPACLLQSIAAFEKDRHLTPIERKDRYASLKAKLAIVQVPSPSTPVPTSAPPASPGMRPSPSQPASTSPDRPSASRPQNEALPLGTSMPGLRGALKQKARSIPGSADSPGTSVGAPLSPQLSSPRSRVISARRRRGRRTPESLAGAQAMPANVVASPMPSVTSTHGVPNALSSAHREPSSGTQSVQSARLRTALPGLRGAFNRRPAAAGTGQPGSK</sequence>
<dbReference type="RefSeq" id="XP_047775450.1">
    <property type="nucleotide sequence ID" value="XM_047927841.1"/>
</dbReference>
<gene>
    <name evidence="2" type="ORF">C8Q71DRAFT_860921</name>
</gene>
<protein>
    <recommendedName>
        <fullName evidence="4">DUF4238 domain-containing protein</fullName>
    </recommendedName>
</protein>
<feature type="compositionally biased region" description="Pro residues" evidence="1">
    <location>
        <begin position="451"/>
        <end position="463"/>
    </location>
</feature>
<dbReference type="EMBL" id="JADCUA010000021">
    <property type="protein sequence ID" value="KAH9832532.1"/>
    <property type="molecule type" value="Genomic_DNA"/>
</dbReference>
<dbReference type="GeneID" id="72008573"/>
<dbReference type="Pfam" id="PF14022">
    <property type="entry name" value="DUF4238"/>
    <property type="match status" value="1"/>
</dbReference>
<accession>A0ABQ8K6M6</accession>
<evidence type="ECO:0000313" key="3">
    <source>
        <dbReference type="Proteomes" id="UP000814176"/>
    </source>
</evidence>
<evidence type="ECO:0008006" key="4">
    <source>
        <dbReference type="Google" id="ProtNLM"/>
    </source>
</evidence>
<feature type="region of interest" description="Disordered" evidence="1">
    <location>
        <begin position="449"/>
        <end position="625"/>
    </location>
</feature>
<reference evidence="2 3" key="1">
    <citation type="journal article" date="2021" name="Environ. Microbiol.">
        <title>Gene family expansions and transcriptome signatures uncover fungal adaptations to wood decay.</title>
        <authorList>
            <person name="Hage H."/>
            <person name="Miyauchi S."/>
            <person name="Viragh M."/>
            <person name="Drula E."/>
            <person name="Min B."/>
            <person name="Chaduli D."/>
            <person name="Navarro D."/>
            <person name="Favel A."/>
            <person name="Norest M."/>
            <person name="Lesage-Meessen L."/>
            <person name="Balint B."/>
            <person name="Merenyi Z."/>
            <person name="de Eugenio L."/>
            <person name="Morin E."/>
            <person name="Martinez A.T."/>
            <person name="Baldrian P."/>
            <person name="Stursova M."/>
            <person name="Martinez M.J."/>
            <person name="Novotny C."/>
            <person name="Magnuson J.K."/>
            <person name="Spatafora J.W."/>
            <person name="Maurice S."/>
            <person name="Pangilinan J."/>
            <person name="Andreopoulos W."/>
            <person name="LaButti K."/>
            <person name="Hundley H."/>
            <person name="Na H."/>
            <person name="Kuo A."/>
            <person name="Barry K."/>
            <person name="Lipzen A."/>
            <person name="Henrissat B."/>
            <person name="Riley R."/>
            <person name="Ahrendt S."/>
            <person name="Nagy L.G."/>
            <person name="Grigoriev I.V."/>
            <person name="Martin F."/>
            <person name="Rosso M.N."/>
        </authorList>
    </citation>
    <scope>NUCLEOTIDE SEQUENCE [LARGE SCALE GENOMIC DNA]</scope>
    <source>
        <strain evidence="2 3">CIRM-BRFM 1785</strain>
    </source>
</reference>
<dbReference type="InterPro" id="IPR025332">
    <property type="entry name" value="DUF4238"/>
</dbReference>
<name>A0ABQ8K6M6_9APHY</name>
<feature type="compositionally biased region" description="Polar residues" evidence="1">
    <location>
        <begin position="588"/>
        <end position="598"/>
    </location>
</feature>
<feature type="compositionally biased region" description="Low complexity" evidence="1">
    <location>
        <begin position="525"/>
        <end position="538"/>
    </location>
</feature>
<dbReference type="Proteomes" id="UP000814176">
    <property type="component" value="Unassembled WGS sequence"/>
</dbReference>
<feature type="compositionally biased region" description="Polar residues" evidence="1">
    <location>
        <begin position="472"/>
        <end position="487"/>
    </location>
</feature>
<comment type="caution">
    <text evidence="2">The sequence shown here is derived from an EMBL/GenBank/DDBJ whole genome shotgun (WGS) entry which is preliminary data.</text>
</comment>
<evidence type="ECO:0000256" key="1">
    <source>
        <dbReference type="SAM" id="MobiDB-lite"/>
    </source>
</evidence>
<keyword evidence="3" id="KW-1185">Reference proteome</keyword>
<organism evidence="2 3">
    <name type="scientific">Rhodofomes roseus</name>
    <dbReference type="NCBI Taxonomy" id="34475"/>
    <lineage>
        <taxon>Eukaryota</taxon>
        <taxon>Fungi</taxon>
        <taxon>Dikarya</taxon>
        <taxon>Basidiomycota</taxon>
        <taxon>Agaricomycotina</taxon>
        <taxon>Agaricomycetes</taxon>
        <taxon>Polyporales</taxon>
        <taxon>Rhodofomes</taxon>
    </lineage>
</organism>
<feature type="compositionally biased region" description="Polar residues" evidence="1">
    <location>
        <begin position="568"/>
        <end position="581"/>
    </location>
</feature>